<sequence>MSDVPRPPTLPAVYAGDRVAHAFAAGIGAALAPAQDRLDGLAEVLDPWTAPASFLDWLTHITAARVEPDWTELQHRTAVALAPWLAAHRGTRHALLREAREIYGWTLDIQDLGGVFTGDQRPPAGRMLTVTLALGDGEDHLTAEGRLTAERRLTRLVAAHCPAHLPFKTVVTADH</sequence>
<dbReference type="InterPro" id="IPR011748">
    <property type="entry name" value="Unchr_phage_tail-like"/>
</dbReference>
<protein>
    <recommendedName>
        <fullName evidence="3">Phage tail protein</fullName>
    </recommendedName>
</protein>
<accession>A0A918WEA6</accession>
<evidence type="ECO:0000313" key="1">
    <source>
        <dbReference type="EMBL" id="GHC39340.1"/>
    </source>
</evidence>
<name>A0A918WEA6_STRCJ</name>
<dbReference type="NCBIfam" id="TIGR02242">
    <property type="entry name" value="tail_TIGR02242"/>
    <property type="match status" value="1"/>
</dbReference>
<comment type="caution">
    <text evidence="1">The sequence shown here is derived from an EMBL/GenBank/DDBJ whole genome shotgun (WGS) entry which is preliminary data.</text>
</comment>
<evidence type="ECO:0008006" key="3">
    <source>
        <dbReference type="Google" id="ProtNLM"/>
    </source>
</evidence>
<dbReference type="Proteomes" id="UP000646244">
    <property type="component" value="Unassembled WGS sequence"/>
</dbReference>
<proteinExistence type="predicted"/>
<evidence type="ECO:0000313" key="2">
    <source>
        <dbReference type="Proteomes" id="UP000646244"/>
    </source>
</evidence>
<dbReference type="Pfam" id="PF09684">
    <property type="entry name" value="Tail_P2_I"/>
    <property type="match status" value="1"/>
</dbReference>
<reference evidence="1" key="1">
    <citation type="journal article" date="2014" name="Int. J. Syst. Evol. Microbiol.">
        <title>Complete genome sequence of Corynebacterium casei LMG S-19264T (=DSM 44701T), isolated from a smear-ripened cheese.</title>
        <authorList>
            <consortium name="US DOE Joint Genome Institute (JGI-PGF)"/>
            <person name="Walter F."/>
            <person name="Albersmeier A."/>
            <person name="Kalinowski J."/>
            <person name="Ruckert C."/>
        </authorList>
    </citation>
    <scope>NUCLEOTIDE SEQUENCE</scope>
    <source>
        <strain evidence="1">JCM 4633</strain>
    </source>
</reference>
<reference evidence="1" key="2">
    <citation type="submission" date="2020-09" db="EMBL/GenBank/DDBJ databases">
        <authorList>
            <person name="Sun Q."/>
            <person name="Ohkuma M."/>
        </authorList>
    </citation>
    <scope>NUCLEOTIDE SEQUENCE</scope>
    <source>
        <strain evidence="1">JCM 4633</strain>
    </source>
</reference>
<organism evidence="1 2">
    <name type="scientific">Streptomyces cinnamoneus</name>
    <name type="common">Streptoverticillium cinnamoneum</name>
    <dbReference type="NCBI Taxonomy" id="53446"/>
    <lineage>
        <taxon>Bacteria</taxon>
        <taxon>Bacillati</taxon>
        <taxon>Actinomycetota</taxon>
        <taxon>Actinomycetes</taxon>
        <taxon>Kitasatosporales</taxon>
        <taxon>Streptomycetaceae</taxon>
        <taxon>Streptomyces</taxon>
        <taxon>Streptomyces cinnamoneus group</taxon>
    </lineage>
</organism>
<dbReference type="RefSeq" id="WP_190108515.1">
    <property type="nucleotide sequence ID" value="NZ_BMVB01000003.1"/>
</dbReference>
<gene>
    <name evidence="1" type="ORF">GCM10010507_11370</name>
</gene>
<dbReference type="AlphaFoldDB" id="A0A918WEA6"/>
<dbReference type="EMBL" id="BMVB01000003">
    <property type="protein sequence ID" value="GHC39340.1"/>
    <property type="molecule type" value="Genomic_DNA"/>
</dbReference>
<dbReference type="InterPro" id="IPR006521">
    <property type="entry name" value="Tail_protein_I"/>
</dbReference>